<keyword evidence="5 6" id="KW-0472">Membrane</keyword>
<dbReference type="PANTHER" id="PTHR23427:SF2">
    <property type="entry name" value="SURFEIT LOCUS PROTEIN 1"/>
    <property type="match status" value="1"/>
</dbReference>
<comment type="similarity">
    <text evidence="2 6">Belongs to the SURF1 family.</text>
</comment>
<gene>
    <name evidence="7" type="ORF">HCZ30_06080</name>
</gene>
<accession>A0ABX0VW08</accession>
<protein>
    <recommendedName>
        <fullName evidence="6">SURF1-like protein</fullName>
    </recommendedName>
</protein>
<organism evidence="7 8">
    <name type="scientific">Marivivens donghaensis</name>
    <dbReference type="NCBI Taxonomy" id="1699413"/>
    <lineage>
        <taxon>Bacteria</taxon>
        <taxon>Pseudomonadati</taxon>
        <taxon>Pseudomonadota</taxon>
        <taxon>Alphaproteobacteria</taxon>
        <taxon>Rhodobacterales</taxon>
        <taxon>Paracoccaceae</taxon>
        <taxon>Marivivens group</taxon>
        <taxon>Marivivens</taxon>
    </lineage>
</organism>
<evidence type="ECO:0000256" key="1">
    <source>
        <dbReference type="ARBA" id="ARBA00004370"/>
    </source>
</evidence>
<dbReference type="PROSITE" id="PS50895">
    <property type="entry name" value="SURF1"/>
    <property type="match status" value="1"/>
</dbReference>
<keyword evidence="6" id="KW-1003">Cell membrane</keyword>
<comment type="subcellular location">
    <subcellularLocation>
        <location evidence="6">Cell membrane</location>
        <topology evidence="6">Multi-pass membrane protein</topology>
    </subcellularLocation>
    <subcellularLocation>
        <location evidence="1">Membrane</location>
    </subcellularLocation>
</comment>
<dbReference type="Pfam" id="PF02104">
    <property type="entry name" value="SURF1"/>
    <property type="match status" value="1"/>
</dbReference>
<evidence type="ECO:0000256" key="5">
    <source>
        <dbReference type="ARBA" id="ARBA00023136"/>
    </source>
</evidence>
<proteinExistence type="inferred from homology"/>
<evidence type="ECO:0000313" key="7">
    <source>
        <dbReference type="EMBL" id="NIY72004.1"/>
    </source>
</evidence>
<dbReference type="RefSeq" id="WP_167637395.1">
    <property type="nucleotide sequence ID" value="NZ_JAATOP010000003.1"/>
</dbReference>
<evidence type="ECO:0000256" key="2">
    <source>
        <dbReference type="ARBA" id="ARBA00007165"/>
    </source>
</evidence>
<dbReference type="InterPro" id="IPR002994">
    <property type="entry name" value="Surf1/Shy1"/>
</dbReference>
<evidence type="ECO:0000313" key="8">
    <source>
        <dbReference type="Proteomes" id="UP000709466"/>
    </source>
</evidence>
<keyword evidence="3 6" id="KW-0812">Transmembrane</keyword>
<feature type="transmembrane region" description="Helical" evidence="6">
    <location>
        <begin position="198"/>
        <end position="217"/>
    </location>
</feature>
<dbReference type="EMBL" id="JAATOP010000003">
    <property type="protein sequence ID" value="NIY72004.1"/>
    <property type="molecule type" value="Genomic_DNA"/>
</dbReference>
<comment type="caution">
    <text evidence="7">The sequence shown here is derived from an EMBL/GenBank/DDBJ whole genome shotgun (WGS) entry which is preliminary data.</text>
</comment>
<reference evidence="7 8" key="1">
    <citation type="submission" date="2020-03" db="EMBL/GenBank/DDBJ databases">
        <title>Bacterial isolates of synthetic phycosphere.</title>
        <authorList>
            <person name="Fu H."/>
            <person name="Moran M.A."/>
        </authorList>
    </citation>
    <scope>NUCLEOTIDE SEQUENCE [LARGE SCALE GENOMIC DNA]</scope>
    <source>
        <strain evidence="7 8">HF1</strain>
    </source>
</reference>
<keyword evidence="4 6" id="KW-1133">Transmembrane helix</keyword>
<keyword evidence="8" id="KW-1185">Reference proteome</keyword>
<evidence type="ECO:0000256" key="6">
    <source>
        <dbReference type="RuleBase" id="RU363076"/>
    </source>
</evidence>
<feature type="transmembrane region" description="Helical" evidence="6">
    <location>
        <begin position="6"/>
        <end position="25"/>
    </location>
</feature>
<evidence type="ECO:0000256" key="4">
    <source>
        <dbReference type="ARBA" id="ARBA00022989"/>
    </source>
</evidence>
<sequence length="226" mass="25012">MSRRLLFLLTLGIGGVVILISLGMWQMQRLERKLGIIEEMESRLVAEPVALPENPDPAADDYKPVELTGTPTGQELHVLSSGTKAGTGYRVISLWDVDGRNIMVDEGILSLEAKDTAPALSEQRIIGNLIWPDDAADSSPAPDLEKNIWFARDVTRMSDTLDAEPLMVALRASSAPDPRVIPVPVDTVNIRNNHLEYVITWFSLALVWAVMSVYFFIRSGKESKKV</sequence>
<dbReference type="Proteomes" id="UP000709466">
    <property type="component" value="Unassembled WGS sequence"/>
</dbReference>
<dbReference type="PANTHER" id="PTHR23427">
    <property type="entry name" value="SURFEIT LOCUS PROTEIN"/>
    <property type="match status" value="1"/>
</dbReference>
<evidence type="ECO:0000256" key="3">
    <source>
        <dbReference type="ARBA" id="ARBA00022692"/>
    </source>
</evidence>
<dbReference type="InterPro" id="IPR045214">
    <property type="entry name" value="Surf1/Surf4"/>
</dbReference>
<name>A0ABX0VW08_9RHOB</name>
<dbReference type="CDD" id="cd06662">
    <property type="entry name" value="SURF1"/>
    <property type="match status" value="1"/>
</dbReference>